<sequence length="86" mass="9577">MGIEEEIQEKVAKALEAEHVACTDISGGSSCDGGYKLELIVVSPKFEGVALLKRHRMVNEILQEDMSKIHALTMKTWTPAQYESKK</sequence>
<organism evidence="2 3">
    <name type="scientific">Seminavis robusta</name>
    <dbReference type="NCBI Taxonomy" id="568900"/>
    <lineage>
        <taxon>Eukaryota</taxon>
        <taxon>Sar</taxon>
        <taxon>Stramenopiles</taxon>
        <taxon>Ochrophyta</taxon>
        <taxon>Bacillariophyta</taxon>
        <taxon>Bacillariophyceae</taxon>
        <taxon>Bacillariophycidae</taxon>
        <taxon>Naviculales</taxon>
        <taxon>Naviculaceae</taxon>
        <taxon>Seminavis</taxon>
    </lineage>
</organism>
<name>A0A9N8EEY5_9STRA</name>
<accession>A0A9N8EEY5</accession>
<dbReference type="InterPro" id="IPR045115">
    <property type="entry name" value="BOL2"/>
</dbReference>
<dbReference type="GO" id="GO:0005829">
    <property type="term" value="C:cytosol"/>
    <property type="evidence" value="ECO:0007669"/>
    <property type="project" value="TreeGrafter"/>
</dbReference>
<dbReference type="Pfam" id="PF01722">
    <property type="entry name" value="BolA"/>
    <property type="match status" value="1"/>
</dbReference>
<dbReference type="Gene3D" id="3.10.20.90">
    <property type="entry name" value="Phosphatidylinositol 3-kinase Catalytic Subunit, Chain A, domain 1"/>
    <property type="match status" value="1"/>
</dbReference>
<dbReference type="PANTHER" id="PTHR12735">
    <property type="entry name" value="BOLA-LIKE PROTEIN-RELATED"/>
    <property type="match status" value="1"/>
</dbReference>
<gene>
    <name evidence="2" type="ORF">SEMRO_901_G218050.1</name>
</gene>
<dbReference type="InterPro" id="IPR036065">
    <property type="entry name" value="BolA-like_sf"/>
</dbReference>
<protein>
    <submittedName>
        <fullName evidence="2">BolA-like protein 2</fullName>
    </submittedName>
</protein>
<comment type="similarity">
    <text evidence="1">Belongs to the BolA/IbaG family.</text>
</comment>
<dbReference type="PIRSF" id="PIRSF003113">
    <property type="entry name" value="BolA"/>
    <property type="match status" value="1"/>
</dbReference>
<evidence type="ECO:0000313" key="2">
    <source>
        <dbReference type="EMBL" id="CAB9518041.1"/>
    </source>
</evidence>
<dbReference type="GO" id="GO:0005634">
    <property type="term" value="C:nucleus"/>
    <property type="evidence" value="ECO:0007669"/>
    <property type="project" value="TreeGrafter"/>
</dbReference>
<keyword evidence="3" id="KW-1185">Reference proteome</keyword>
<dbReference type="PANTHER" id="PTHR12735:SF27">
    <property type="entry name" value="BOLA-LIKE PROTEIN 2"/>
    <property type="match status" value="1"/>
</dbReference>
<reference evidence="2" key="1">
    <citation type="submission" date="2020-06" db="EMBL/GenBank/DDBJ databases">
        <authorList>
            <consortium name="Plant Systems Biology data submission"/>
        </authorList>
    </citation>
    <scope>NUCLEOTIDE SEQUENCE</scope>
    <source>
        <strain evidence="2">D6</strain>
    </source>
</reference>
<dbReference type="SUPFAM" id="SSF82657">
    <property type="entry name" value="BolA-like"/>
    <property type="match status" value="1"/>
</dbReference>
<evidence type="ECO:0000256" key="1">
    <source>
        <dbReference type="RuleBase" id="RU003860"/>
    </source>
</evidence>
<dbReference type="GO" id="GO:0006879">
    <property type="term" value="P:intracellular iron ion homeostasis"/>
    <property type="evidence" value="ECO:0007669"/>
    <property type="project" value="InterPro"/>
</dbReference>
<dbReference type="Proteomes" id="UP001153069">
    <property type="component" value="Unassembled WGS sequence"/>
</dbReference>
<dbReference type="AlphaFoldDB" id="A0A9N8EEY5"/>
<dbReference type="InterPro" id="IPR002634">
    <property type="entry name" value="BolA"/>
</dbReference>
<evidence type="ECO:0000313" key="3">
    <source>
        <dbReference type="Proteomes" id="UP001153069"/>
    </source>
</evidence>
<dbReference type="EMBL" id="CAICTM010000899">
    <property type="protein sequence ID" value="CAB9518041.1"/>
    <property type="molecule type" value="Genomic_DNA"/>
</dbReference>
<comment type="caution">
    <text evidence="2">The sequence shown here is derived from an EMBL/GenBank/DDBJ whole genome shotgun (WGS) entry which is preliminary data.</text>
</comment>
<proteinExistence type="inferred from homology"/>
<dbReference type="GO" id="GO:0051537">
    <property type="term" value="F:2 iron, 2 sulfur cluster binding"/>
    <property type="evidence" value="ECO:0007669"/>
    <property type="project" value="InterPro"/>
</dbReference>
<dbReference type="OrthoDB" id="4983at2759"/>
<dbReference type="GO" id="GO:0051604">
    <property type="term" value="P:protein maturation"/>
    <property type="evidence" value="ECO:0007669"/>
    <property type="project" value="InterPro"/>
</dbReference>